<dbReference type="InterPro" id="IPR039425">
    <property type="entry name" value="RNA_pol_sigma-70-like"/>
</dbReference>
<dbReference type="NCBIfam" id="TIGR02937">
    <property type="entry name" value="sigma70-ECF"/>
    <property type="match status" value="1"/>
</dbReference>
<dbReference type="CDD" id="cd06171">
    <property type="entry name" value="Sigma70_r4"/>
    <property type="match status" value="1"/>
</dbReference>
<dbReference type="InterPro" id="IPR013325">
    <property type="entry name" value="RNA_pol_sigma_r2"/>
</dbReference>
<protein>
    <submittedName>
        <fullName evidence="7">Sigma-70 family RNA polymerase sigma factor</fullName>
    </submittedName>
</protein>
<organism evidence="7 8">
    <name type="scientific">Microbacterium ureisolvens</name>
    <dbReference type="NCBI Taxonomy" id="2781186"/>
    <lineage>
        <taxon>Bacteria</taxon>
        <taxon>Bacillati</taxon>
        <taxon>Actinomycetota</taxon>
        <taxon>Actinomycetes</taxon>
        <taxon>Micrococcales</taxon>
        <taxon>Microbacteriaceae</taxon>
        <taxon>Microbacterium</taxon>
    </lineage>
</organism>
<gene>
    <name evidence="7" type="ORF">JNB61_16120</name>
</gene>
<evidence type="ECO:0000256" key="3">
    <source>
        <dbReference type="ARBA" id="ARBA00023082"/>
    </source>
</evidence>
<comment type="similarity">
    <text evidence="1">Belongs to the sigma-70 factor family. ECF subfamily.</text>
</comment>
<dbReference type="Gene3D" id="1.10.10.10">
    <property type="entry name" value="Winged helix-like DNA-binding domain superfamily/Winged helix DNA-binding domain"/>
    <property type="match status" value="1"/>
</dbReference>
<dbReference type="InterPro" id="IPR014284">
    <property type="entry name" value="RNA_pol_sigma-70_dom"/>
</dbReference>
<dbReference type="EMBL" id="JAEUAX010000010">
    <property type="protein sequence ID" value="MBW9111303.1"/>
    <property type="molecule type" value="Genomic_DNA"/>
</dbReference>
<evidence type="ECO:0000313" key="8">
    <source>
        <dbReference type="Proteomes" id="UP000777440"/>
    </source>
</evidence>
<dbReference type="Gene3D" id="1.10.1740.10">
    <property type="match status" value="1"/>
</dbReference>
<dbReference type="InterPro" id="IPR007627">
    <property type="entry name" value="RNA_pol_sigma70_r2"/>
</dbReference>
<sequence>MGLDRANSSASRVLGTSVVRAFDDLFRAYHSLILTAAFNRLNDLGDAEDVTAEVFSAAWRHRGEHELVFTLRWLYATLRNVVGNEYRRRARTARRYQRLAAEATESTVLAVDDEAIMLRQIVSRLRPEDRELIWMAYWEELTREEMAEVLGCSVGAVKVRLLRARERLKSLLETREPVGDERGVP</sequence>
<keyword evidence="4" id="KW-0804">Transcription</keyword>
<dbReference type="Proteomes" id="UP000777440">
    <property type="component" value="Unassembled WGS sequence"/>
</dbReference>
<dbReference type="Pfam" id="PF04542">
    <property type="entry name" value="Sigma70_r2"/>
    <property type="match status" value="1"/>
</dbReference>
<reference evidence="7 8" key="1">
    <citation type="journal article" date="2021" name="MBio">
        <title>Poor Competitiveness of Bradyrhizobium in Pigeon Pea Root Colonization in Indian Soils.</title>
        <authorList>
            <person name="Chalasani D."/>
            <person name="Basu A."/>
            <person name="Pullabhotla S.V.S.R.N."/>
            <person name="Jorrin B."/>
            <person name="Neal A.L."/>
            <person name="Poole P.S."/>
            <person name="Podile A.R."/>
            <person name="Tkacz A."/>
        </authorList>
    </citation>
    <scope>NUCLEOTIDE SEQUENCE [LARGE SCALE GENOMIC DNA]</scope>
    <source>
        <strain evidence="7 8">HU12</strain>
    </source>
</reference>
<comment type="caution">
    <text evidence="7">The sequence shown here is derived from an EMBL/GenBank/DDBJ whole genome shotgun (WGS) entry which is preliminary data.</text>
</comment>
<evidence type="ECO:0000259" key="5">
    <source>
        <dbReference type="Pfam" id="PF04542"/>
    </source>
</evidence>
<evidence type="ECO:0000313" key="7">
    <source>
        <dbReference type="EMBL" id="MBW9111303.1"/>
    </source>
</evidence>
<evidence type="ECO:0000256" key="1">
    <source>
        <dbReference type="ARBA" id="ARBA00010641"/>
    </source>
</evidence>
<feature type="domain" description="RNA polymerase sigma factor 70 region 4 type 2" evidence="6">
    <location>
        <begin position="117"/>
        <end position="168"/>
    </location>
</feature>
<dbReference type="PANTHER" id="PTHR43133:SF25">
    <property type="entry name" value="RNA POLYMERASE SIGMA FACTOR RFAY-RELATED"/>
    <property type="match status" value="1"/>
</dbReference>
<feature type="domain" description="RNA polymerase sigma-70 region 2" evidence="5">
    <location>
        <begin position="25"/>
        <end position="92"/>
    </location>
</feature>
<dbReference type="InterPro" id="IPR013324">
    <property type="entry name" value="RNA_pol_sigma_r3/r4-like"/>
</dbReference>
<keyword evidence="3" id="KW-0731">Sigma factor</keyword>
<name>A0ABS7I1W0_9MICO</name>
<keyword evidence="2" id="KW-0805">Transcription regulation</keyword>
<dbReference type="RefSeq" id="WP_220340290.1">
    <property type="nucleotide sequence ID" value="NZ_JAEUAX010000010.1"/>
</dbReference>
<evidence type="ECO:0000256" key="2">
    <source>
        <dbReference type="ARBA" id="ARBA00023015"/>
    </source>
</evidence>
<accession>A0ABS7I1W0</accession>
<evidence type="ECO:0000256" key="4">
    <source>
        <dbReference type="ARBA" id="ARBA00023163"/>
    </source>
</evidence>
<proteinExistence type="inferred from homology"/>
<evidence type="ECO:0000259" key="6">
    <source>
        <dbReference type="Pfam" id="PF08281"/>
    </source>
</evidence>
<dbReference type="Pfam" id="PF08281">
    <property type="entry name" value="Sigma70_r4_2"/>
    <property type="match status" value="1"/>
</dbReference>
<dbReference type="InterPro" id="IPR036388">
    <property type="entry name" value="WH-like_DNA-bd_sf"/>
</dbReference>
<dbReference type="SUPFAM" id="SSF88946">
    <property type="entry name" value="Sigma2 domain of RNA polymerase sigma factors"/>
    <property type="match status" value="1"/>
</dbReference>
<dbReference type="SUPFAM" id="SSF88659">
    <property type="entry name" value="Sigma3 and sigma4 domains of RNA polymerase sigma factors"/>
    <property type="match status" value="1"/>
</dbReference>
<keyword evidence="8" id="KW-1185">Reference proteome</keyword>
<dbReference type="PANTHER" id="PTHR43133">
    <property type="entry name" value="RNA POLYMERASE ECF-TYPE SIGMA FACTO"/>
    <property type="match status" value="1"/>
</dbReference>
<dbReference type="InterPro" id="IPR013249">
    <property type="entry name" value="RNA_pol_sigma70_r4_t2"/>
</dbReference>